<name>A0ABR5JDU2_9ACTN</name>
<comment type="caution">
    <text evidence="2">The sequence shown here is derived from an EMBL/GenBank/DDBJ whole genome shotgun (WGS) entry which is preliminary data.</text>
</comment>
<feature type="non-terminal residue" evidence="2">
    <location>
        <position position="1"/>
    </location>
</feature>
<dbReference type="Proteomes" id="UP000037020">
    <property type="component" value="Unassembled WGS sequence"/>
</dbReference>
<gene>
    <name evidence="2" type="ORF">ADK38_02195</name>
</gene>
<evidence type="ECO:0000313" key="3">
    <source>
        <dbReference type="Proteomes" id="UP000037020"/>
    </source>
</evidence>
<dbReference type="EMBL" id="LGUT01000172">
    <property type="protein sequence ID" value="KOG91615.1"/>
    <property type="molecule type" value="Genomic_DNA"/>
</dbReference>
<evidence type="ECO:0000313" key="2">
    <source>
        <dbReference type="EMBL" id="KOG91615.1"/>
    </source>
</evidence>
<evidence type="ECO:0000259" key="1">
    <source>
        <dbReference type="Pfam" id="PF13382"/>
    </source>
</evidence>
<accession>A0ABR5JDU2</accession>
<dbReference type="Pfam" id="PF13382">
    <property type="entry name" value="Adenine_deam_C"/>
    <property type="match status" value="1"/>
</dbReference>
<organism evidence="2 3">
    <name type="scientific">Streptomyces varsoviensis</name>
    <dbReference type="NCBI Taxonomy" id="67373"/>
    <lineage>
        <taxon>Bacteria</taxon>
        <taxon>Bacillati</taxon>
        <taxon>Actinomycetota</taxon>
        <taxon>Actinomycetes</taxon>
        <taxon>Kitasatosporales</taxon>
        <taxon>Streptomycetaceae</taxon>
        <taxon>Streptomyces</taxon>
    </lineage>
</organism>
<sequence>ASATEVARQSLAVRDALTGWGWDHLNPFMSVSTLTLAVSPSLKITDLSLVDVVRREPSGAVATA</sequence>
<feature type="domain" description="Adenine deaminase C-terminal" evidence="1">
    <location>
        <begin position="2"/>
        <end position="55"/>
    </location>
</feature>
<reference evidence="2 3" key="1">
    <citation type="submission" date="2015-07" db="EMBL/GenBank/DDBJ databases">
        <authorList>
            <person name="Ju K.-S."/>
            <person name="Doroghazi J.R."/>
            <person name="Metcalf W.W."/>
        </authorList>
    </citation>
    <scope>NUCLEOTIDE SEQUENCE [LARGE SCALE GENOMIC DNA]</scope>
    <source>
        <strain evidence="2 3">NRRL B-3589</strain>
    </source>
</reference>
<protein>
    <recommendedName>
        <fullName evidence="1">Adenine deaminase C-terminal domain-containing protein</fullName>
    </recommendedName>
</protein>
<dbReference type="InterPro" id="IPR026912">
    <property type="entry name" value="Adenine_deam_C"/>
</dbReference>
<keyword evidence="3" id="KW-1185">Reference proteome</keyword>
<proteinExistence type="predicted"/>